<keyword evidence="12" id="KW-1185">Reference proteome</keyword>
<evidence type="ECO:0000256" key="4">
    <source>
        <dbReference type="ARBA" id="ARBA00023098"/>
    </source>
</evidence>
<sequence length="259" mass="29305">MSAHVPEFQVKLATTEEELRAAQRLRYRVFVEELGADGDMVDHDARLEIDRFDAYFDHLILRDNALKSDPLDQVVGVYRLLREEQAVQIGQFYSEDEYDLTALKASGRRLLELGRSCLLPAYRGGVGMFHLWSALAAYVSEHDIDILFGVASFHGTDVNAHAAALSLLHHRHLAPKDIRTRAQKEVFEPMDLIPEEQIDRRAAMLAVPPLIKAYLRIGGFVGEGAYLDHAFNTTDVCLILDTARMNEKNRALYTKGRKL</sequence>
<protein>
    <recommendedName>
        <fullName evidence="8">L-ornithine N(alpha)-acyltransferase</fullName>
        <ecNumber evidence="7">2.3.2.30</ecNumber>
    </recommendedName>
</protein>
<dbReference type="Gene3D" id="3.40.630.30">
    <property type="match status" value="1"/>
</dbReference>
<evidence type="ECO:0000256" key="6">
    <source>
        <dbReference type="ARBA" id="ARBA00038095"/>
    </source>
</evidence>
<dbReference type="Pfam" id="PF13444">
    <property type="entry name" value="Acetyltransf_5"/>
    <property type="match status" value="1"/>
</dbReference>
<comment type="function">
    <text evidence="9">Catalyzes the first step in the biosynthesis of ornithine lipids, which are phosphorus-free membrane lipids. Catalyzes the 3-hydroxyacyl-acyl carrier protein-dependent acylation of ornithine to form lyso-ornithine lipid (LOL).</text>
</comment>
<comment type="similarity">
    <text evidence="6">Belongs to the acetyltransferase family. OlsB subfamily.</text>
</comment>
<dbReference type="PANTHER" id="PTHR37323">
    <property type="entry name" value="GCN5-RELATED N-ACETYLTRANSFERASE"/>
    <property type="match status" value="1"/>
</dbReference>
<keyword evidence="2" id="KW-0444">Lipid biosynthesis</keyword>
<comment type="pathway">
    <text evidence="1">Lipid metabolism.</text>
</comment>
<dbReference type="InterPro" id="IPR016181">
    <property type="entry name" value="Acyl_CoA_acyltransferase"/>
</dbReference>
<dbReference type="Proteomes" id="UP000054823">
    <property type="component" value="Unassembled WGS sequence"/>
</dbReference>
<comment type="catalytic activity">
    <reaction evidence="10">
        <text>a (3R)-hydroxyacyl-[ACP] + L-ornithine = a lyso-ornithine lipid + holo-[ACP] + H(+)</text>
        <dbReference type="Rhea" id="RHEA:20633"/>
        <dbReference type="Rhea" id="RHEA-COMP:9685"/>
        <dbReference type="Rhea" id="RHEA-COMP:9945"/>
        <dbReference type="ChEBI" id="CHEBI:15378"/>
        <dbReference type="ChEBI" id="CHEBI:46911"/>
        <dbReference type="ChEBI" id="CHEBI:64479"/>
        <dbReference type="ChEBI" id="CHEBI:78827"/>
        <dbReference type="ChEBI" id="CHEBI:138482"/>
        <dbReference type="EC" id="2.3.2.30"/>
    </reaction>
    <physiologicalReaction direction="left-to-right" evidence="10">
        <dbReference type="Rhea" id="RHEA:20634"/>
    </physiologicalReaction>
</comment>
<dbReference type="PANTHER" id="PTHR37323:SF1">
    <property type="entry name" value="L-ORNITHINE N(ALPHA)-ACYLTRANSFERASE"/>
    <property type="match status" value="1"/>
</dbReference>
<dbReference type="OrthoDB" id="9787072at2"/>
<dbReference type="GO" id="GO:0043810">
    <property type="term" value="F:ornithine-acyl [acyl carrier protein] N-acyltransferase activity"/>
    <property type="evidence" value="ECO:0007669"/>
    <property type="project" value="UniProtKB-EC"/>
</dbReference>
<reference evidence="11 12" key="1">
    <citation type="submission" date="2015-09" db="EMBL/GenBank/DDBJ databases">
        <authorList>
            <consortium name="Swine Surveillance"/>
        </authorList>
    </citation>
    <scope>NUCLEOTIDE SEQUENCE [LARGE SCALE GENOMIC DNA]</scope>
    <source>
        <strain evidence="11 12">CECT 7688</strain>
    </source>
</reference>
<dbReference type="InterPro" id="IPR052351">
    <property type="entry name" value="Ornithine_N-alpha-AT"/>
</dbReference>
<accession>A0A0P1ETJ7</accession>
<name>A0A0P1ETJ7_9RHOB</name>
<evidence type="ECO:0000256" key="8">
    <source>
        <dbReference type="ARBA" id="ARBA00039866"/>
    </source>
</evidence>
<dbReference type="EMBL" id="CYPW01000027">
    <property type="protein sequence ID" value="CUH53669.1"/>
    <property type="molecule type" value="Genomic_DNA"/>
</dbReference>
<dbReference type="STRING" id="321267.SHM7688_03125"/>
<keyword evidence="4" id="KW-0443">Lipid metabolism</keyword>
<gene>
    <name evidence="11" type="ORF">SHM7688_03125</name>
</gene>
<evidence type="ECO:0000313" key="11">
    <source>
        <dbReference type="EMBL" id="CUH53669.1"/>
    </source>
</evidence>
<evidence type="ECO:0000256" key="3">
    <source>
        <dbReference type="ARBA" id="ARBA00022679"/>
    </source>
</evidence>
<keyword evidence="3" id="KW-0808">Transferase</keyword>
<dbReference type="AlphaFoldDB" id="A0A0P1ETJ7"/>
<organism evidence="11 12">
    <name type="scientific">Shimia marina</name>
    <dbReference type="NCBI Taxonomy" id="321267"/>
    <lineage>
        <taxon>Bacteria</taxon>
        <taxon>Pseudomonadati</taxon>
        <taxon>Pseudomonadota</taxon>
        <taxon>Alphaproteobacteria</taxon>
        <taxon>Rhodobacterales</taxon>
        <taxon>Roseobacteraceae</taxon>
    </lineage>
</organism>
<evidence type="ECO:0000256" key="10">
    <source>
        <dbReference type="ARBA" id="ARBA00047785"/>
    </source>
</evidence>
<dbReference type="EC" id="2.3.2.30" evidence="7"/>
<evidence type="ECO:0000313" key="12">
    <source>
        <dbReference type="Proteomes" id="UP000054823"/>
    </source>
</evidence>
<dbReference type="SUPFAM" id="SSF55729">
    <property type="entry name" value="Acyl-CoA N-acyltransferases (Nat)"/>
    <property type="match status" value="1"/>
</dbReference>
<evidence type="ECO:0000256" key="5">
    <source>
        <dbReference type="ARBA" id="ARBA00023315"/>
    </source>
</evidence>
<evidence type="ECO:0000256" key="1">
    <source>
        <dbReference type="ARBA" id="ARBA00005189"/>
    </source>
</evidence>
<dbReference type="RefSeq" id="WP_058240804.1">
    <property type="nucleotide sequence ID" value="NZ_CYPW01000027.1"/>
</dbReference>
<proteinExistence type="inferred from homology"/>
<dbReference type="GO" id="GO:0006629">
    <property type="term" value="P:lipid metabolic process"/>
    <property type="evidence" value="ECO:0007669"/>
    <property type="project" value="UniProtKB-KW"/>
</dbReference>
<evidence type="ECO:0000256" key="2">
    <source>
        <dbReference type="ARBA" id="ARBA00022516"/>
    </source>
</evidence>
<evidence type="ECO:0000256" key="7">
    <source>
        <dbReference type="ARBA" id="ARBA00039058"/>
    </source>
</evidence>
<keyword evidence="5" id="KW-0012">Acyltransferase</keyword>
<evidence type="ECO:0000256" key="9">
    <source>
        <dbReference type="ARBA" id="ARBA00045724"/>
    </source>
</evidence>